<evidence type="ECO:0000313" key="1">
    <source>
        <dbReference type="EMBL" id="MPW24107.1"/>
    </source>
</evidence>
<accession>A0A7X1NLB6</accession>
<evidence type="ECO:0000313" key="2">
    <source>
        <dbReference type="Proteomes" id="UP000484381"/>
    </source>
</evidence>
<comment type="caution">
    <text evidence="1">The sequence shown here is derived from an EMBL/GenBank/DDBJ whole genome shotgun (WGS) entry which is preliminary data.</text>
</comment>
<gene>
    <name evidence="1" type="ORF">GCT13_47635</name>
</gene>
<dbReference type="EMBL" id="WHNP01000209">
    <property type="protein sequence ID" value="MPW24107.1"/>
    <property type="molecule type" value="Genomic_DNA"/>
</dbReference>
<dbReference type="Proteomes" id="UP000484381">
    <property type="component" value="Unassembled WGS sequence"/>
</dbReference>
<sequence>MFCASLADVFDIVVDPAWRRDLLELMKRLHRIDPALRVETSLLDRLFLISCTRLLIPPVNGELSHRICPVRLWCK</sequence>
<dbReference type="AlphaFoldDB" id="A0A7X1NLB6"/>
<keyword evidence="2" id="KW-1185">Reference proteome</keyword>
<name>A0A7X1NLB6_9BURK</name>
<organism evidence="1 2">
    <name type="scientific">Paraburkholderia franconis</name>
    <dbReference type="NCBI Taxonomy" id="2654983"/>
    <lineage>
        <taxon>Bacteria</taxon>
        <taxon>Pseudomonadati</taxon>
        <taxon>Pseudomonadota</taxon>
        <taxon>Betaproteobacteria</taxon>
        <taxon>Burkholderiales</taxon>
        <taxon>Burkholderiaceae</taxon>
        <taxon>Paraburkholderia</taxon>
    </lineage>
</organism>
<protein>
    <submittedName>
        <fullName evidence="1">Uncharacterized protein</fullName>
    </submittedName>
</protein>
<proteinExistence type="predicted"/>
<reference evidence="1 2" key="1">
    <citation type="submission" date="2019-10" db="EMBL/GenBank/DDBJ databases">
        <title>Paraburkholderia sp. isolated from nodules of Mimosa pudica from Brazilian Atlantic Forest soils.</title>
        <authorList>
            <person name="Paulitsch F."/>
            <person name="Hungria M."/>
            <person name="Dall'Agnol R."/>
        </authorList>
    </citation>
    <scope>NUCLEOTIDE SEQUENCE [LARGE SCALE GENOMIC DNA]</scope>
    <source>
        <strain evidence="1 2">CNPSo 3157</strain>
    </source>
</reference>